<dbReference type="SUPFAM" id="SSF55961">
    <property type="entry name" value="Bet v1-like"/>
    <property type="match status" value="1"/>
</dbReference>
<dbReference type="Proteomes" id="UP000504637">
    <property type="component" value="Unplaced"/>
</dbReference>
<accession>A0A6J3M6P6</accession>
<dbReference type="RefSeq" id="XP_033460599.1">
    <property type="nucleotide sequence ID" value="XM_033604681.1"/>
</dbReference>
<proteinExistence type="predicted"/>
<dbReference type="PANTHER" id="PTHR40370">
    <property type="entry name" value="EXPRESSED PROTEIN"/>
    <property type="match status" value="1"/>
</dbReference>
<evidence type="ECO:0000259" key="2">
    <source>
        <dbReference type="Pfam" id="PF11274"/>
    </source>
</evidence>
<dbReference type="GeneID" id="54362481"/>
<sequence>MSGGAVPTTGLVGPPATIADPNNNPVATNVADIKAHSPAANGLGPLVRMRILKPANLPDHPDLAAHQTAGEQPQLSAFLHNVLSEGYAFTTQYWPKHFTVKARDKPSPPSTARVEVVTHEIQSSELPVHARAEDGRTVENWCGRTSIHENAAKAGTASWEEFDGGLRQDHSQHEKDYTPLLFDAHEVLSWPVEAQVGPEGDVWNEARAVVMEMAHNMPGPLGQRIFRVLVVTAKREGEFFVAQIPVDTTHMSGSKYRNDAKMTEGVYCSVEYGSLLENGTKVKWQMATASDAGGSLPMWVQKVGIPGAVTKDVGFFMEWVEKVRKGQA</sequence>
<evidence type="ECO:0000313" key="3">
    <source>
        <dbReference type="Proteomes" id="UP000504637"/>
    </source>
</evidence>
<keyword evidence="3" id="KW-1185">Reference proteome</keyword>
<reference evidence="4" key="2">
    <citation type="submission" date="2020-04" db="EMBL/GenBank/DDBJ databases">
        <authorList>
            <consortium name="NCBI Genome Project"/>
        </authorList>
    </citation>
    <scope>NUCLEOTIDE SEQUENCE</scope>
    <source>
        <strain evidence="4">CBS 342.82</strain>
    </source>
</reference>
<protein>
    <recommendedName>
        <fullName evidence="2">DUF3074 domain-containing protein</fullName>
    </recommendedName>
</protein>
<evidence type="ECO:0000313" key="4">
    <source>
        <dbReference type="RefSeq" id="XP_033460599.1"/>
    </source>
</evidence>
<dbReference type="InterPro" id="IPR024500">
    <property type="entry name" value="DUF3074"/>
</dbReference>
<feature type="region of interest" description="Disordered" evidence="1">
    <location>
        <begin position="1"/>
        <end position="23"/>
    </location>
</feature>
<reference evidence="4" key="3">
    <citation type="submission" date="2025-08" db="UniProtKB">
        <authorList>
            <consortium name="RefSeq"/>
        </authorList>
    </citation>
    <scope>IDENTIFICATION</scope>
    <source>
        <strain evidence="4">CBS 342.82</strain>
    </source>
</reference>
<reference evidence="4" key="1">
    <citation type="submission" date="2020-01" db="EMBL/GenBank/DDBJ databases">
        <authorList>
            <consortium name="DOE Joint Genome Institute"/>
            <person name="Haridas S."/>
            <person name="Albert R."/>
            <person name="Binder M."/>
            <person name="Bloem J."/>
            <person name="Labutti K."/>
            <person name="Salamov A."/>
            <person name="Andreopoulos B."/>
            <person name="Baker S.E."/>
            <person name="Barry K."/>
            <person name="Bills G."/>
            <person name="Bluhm B.H."/>
            <person name="Cannon C."/>
            <person name="Castanera R."/>
            <person name="Culley D.E."/>
            <person name="Daum C."/>
            <person name="Ezra D."/>
            <person name="Gonzalez J.B."/>
            <person name="Henrissat B."/>
            <person name="Kuo A."/>
            <person name="Liang C."/>
            <person name="Lipzen A."/>
            <person name="Lutzoni F."/>
            <person name="Magnuson J."/>
            <person name="Mondo S."/>
            <person name="Nolan M."/>
            <person name="Ohm R."/>
            <person name="Pangilinan J."/>
            <person name="Park H.-J."/>
            <person name="Ramirez L."/>
            <person name="Alfaro M."/>
            <person name="Sun H."/>
            <person name="Tritt A."/>
            <person name="Yoshinaga Y."/>
            <person name="Zwiers L.-H."/>
            <person name="Turgeon B.G."/>
            <person name="Goodwin S.B."/>
            <person name="Spatafora J.W."/>
            <person name="Crous P.W."/>
            <person name="Grigoriev I.V."/>
        </authorList>
    </citation>
    <scope>NUCLEOTIDE SEQUENCE</scope>
    <source>
        <strain evidence="4">CBS 342.82</strain>
    </source>
</reference>
<gene>
    <name evidence="4" type="ORF">K489DRAFT_379559</name>
</gene>
<evidence type="ECO:0000256" key="1">
    <source>
        <dbReference type="SAM" id="MobiDB-lite"/>
    </source>
</evidence>
<dbReference type="Pfam" id="PF11274">
    <property type="entry name" value="DUF3074"/>
    <property type="match status" value="1"/>
</dbReference>
<dbReference type="AlphaFoldDB" id="A0A6J3M6P6"/>
<name>A0A6J3M6P6_9PEZI</name>
<dbReference type="PANTHER" id="PTHR40370:SF1">
    <property type="entry name" value="DUF3074 DOMAIN-CONTAINING PROTEIN"/>
    <property type="match status" value="1"/>
</dbReference>
<dbReference type="OrthoDB" id="6423603at2759"/>
<organism evidence="4">
    <name type="scientific">Dissoconium aciculare CBS 342.82</name>
    <dbReference type="NCBI Taxonomy" id="1314786"/>
    <lineage>
        <taxon>Eukaryota</taxon>
        <taxon>Fungi</taxon>
        <taxon>Dikarya</taxon>
        <taxon>Ascomycota</taxon>
        <taxon>Pezizomycotina</taxon>
        <taxon>Dothideomycetes</taxon>
        <taxon>Dothideomycetidae</taxon>
        <taxon>Mycosphaerellales</taxon>
        <taxon>Dissoconiaceae</taxon>
        <taxon>Dissoconium</taxon>
    </lineage>
</organism>
<feature type="domain" description="DUF3074" evidence="2">
    <location>
        <begin position="141"/>
        <end position="320"/>
    </location>
</feature>